<evidence type="ECO:0000259" key="2">
    <source>
        <dbReference type="SMART" id="SM00642"/>
    </source>
</evidence>
<protein>
    <recommendedName>
        <fullName evidence="2">Glycosyl hydrolase family 13 catalytic domain-containing protein</fullName>
    </recommendedName>
</protein>
<dbReference type="SUPFAM" id="SSF51445">
    <property type="entry name" value="(Trans)glycosidases"/>
    <property type="match status" value="1"/>
</dbReference>
<dbReference type="NCBIfam" id="TIGR04183">
    <property type="entry name" value="Por_Secre_tail"/>
    <property type="match status" value="1"/>
</dbReference>
<dbReference type="SMART" id="SM00642">
    <property type="entry name" value="Aamy"/>
    <property type="match status" value="1"/>
</dbReference>
<dbReference type="Proteomes" id="UP000321513">
    <property type="component" value="Unassembled WGS sequence"/>
</dbReference>
<accession>A0A512BCP9</accession>
<dbReference type="PANTHER" id="PTHR43002">
    <property type="entry name" value="GLYCOGEN DEBRANCHING ENZYME"/>
    <property type="match status" value="1"/>
</dbReference>
<dbReference type="SUPFAM" id="SSF81296">
    <property type="entry name" value="E set domains"/>
    <property type="match status" value="1"/>
</dbReference>
<reference evidence="3 4" key="1">
    <citation type="submission" date="2019-07" db="EMBL/GenBank/DDBJ databases">
        <title>Whole genome shotgun sequence of Segetibacter aerophilus NBRC 106135.</title>
        <authorList>
            <person name="Hosoyama A."/>
            <person name="Uohara A."/>
            <person name="Ohji S."/>
            <person name="Ichikawa N."/>
        </authorList>
    </citation>
    <scope>NUCLEOTIDE SEQUENCE [LARGE SCALE GENOMIC DNA]</scope>
    <source>
        <strain evidence="3 4">NBRC 106135</strain>
    </source>
</reference>
<dbReference type="OrthoDB" id="9761875at2"/>
<dbReference type="Gene3D" id="2.60.40.10">
    <property type="entry name" value="Immunoglobulins"/>
    <property type="match status" value="1"/>
</dbReference>
<feature type="domain" description="Glycosyl hydrolase family 13 catalytic" evidence="2">
    <location>
        <begin position="402"/>
        <end position="760"/>
    </location>
</feature>
<dbReference type="InterPro" id="IPR014756">
    <property type="entry name" value="Ig_E-set"/>
</dbReference>
<dbReference type="RefSeq" id="WP_147203809.1">
    <property type="nucleotide sequence ID" value="NZ_BJYT01000007.1"/>
</dbReference>
<dbReference type="AlphaFoldDB" id="A0A512BCP9"/>
<comment type="caution">
    <text evidence="3">The sequence shown here is derived from an EMBL/GenBank/DDBJ whole genome shotgun (WGS) entry which is preliminary data.</text>
</comment>
<evidence type="ECO:0000256" key="1">
    <source>
        <dbReference type="ARBA" id="ARBA00008061"/>
    </source>
</evidence>
<dbReference type="GO" id="GO:0004553">
    <property type="term" value="F:hydrolase activity, hydrolyzing O-glycosyl compounds"/>
    <property type="evidence" value="ECO:0007669"/>
    <property type="project" value="InterPro"/>
</dbReference>
<name>A0A512BCP9_9BACT</name>
<dbReference type="Gene3D" id="3.20.20.80">
    <property type="entry name" value="Glycosidases"/>
    <property type="match status" value="1"/>
</dbReference>
<comment type="similarity">
    <text evidence="1">Belongs to the glycosyl hydrolase 13 family.</text>
</comment>
<evidence type="ECO:0000313" key="4">
    <source>
        <dbReference type="Proteomes" id="UP000321513"/>
    </source>
</evidence>
<dbReference type="Pfam" id="PF18962">
    <property type="entry name" value="Por_Secre_tail"/>
    <property type="match status" value="1"/>
</dbReference>
<keyword evidence="4" id="KW-1185">Reference proteome</keyword>
<proteinExistence type="inferred from homology"/>
<dbReference type="CDD" id="cd11350">
    <property type="entry name" value="AmyAc_4"/>
    <property type="match status" value="1"/>
</dbReference>
<organism evidence="3 4">
    <name type="scientific">Segetibacter aerophilus</name>
    <dbReference type="NCBI Taxonomy" id="670293"/>
    <lineage>
        <taxon>Bacteria</taxon>
        <taxon>Pseudomonadati</taxon>
        <taxon>Bacteroidota</taxon>
        <taxon>Chitinophagia</taxon>
        <taxon>Chitinophagales</taxon>
        <taxon>Chitinophagaceae</taxon>
        <taxon>Segetibacter</taxon>
    </lineage>
</organism>
<dbReference type="InterPro" id="IPR004193">
    <property type="entry name" value="Glyco_hydro_13_N"/>
</dbReference>
<evidence type="ECO:0000313" key="3">
    <source>
        <dbReference type="EMBL" id="GEO09694.1"/>
    </source>
</evidence>
<dbReference type="InterPro" id="IPR026444">
    <property type="entry name" value="Secre_tail"/>
</dbReference>
<gene>
    <name evidence="3" type="ORF">SAE01_21900</name>
</gene>
<sequence>MRSTFTLFFLVCIINAKSQLLTWSPQFPSDQSPITITVDATKGNKGLLDYTGTVYMHFGVITNLSTSQSDWKYVPTTWATTTAPTATPAGTNKWSFTINNPRTYFGVPAGERILKIVLLFRDASGSRVQRNADGSDIYVPIYPAGTKGIQFTQPFILPTYSLTHEDIKSGLGVPVPVTAVAAANDGVLNLYFNGTKISGPVSGNTTITGSATPSIKGNQEFIAEYISGGVSYYDTINYYITPDNTIAALPAGVKEGINYDPNCSSATLVLFAPNKNNVVVVGDFPGSDWTPKAQFQMNKTPDGDYYWLTLNGLVSGTEYAYNYRVDDSIYVADPYTEKVLDPYNDPYISTATYPNLKPYPTNHNVSAAKNGIMSVLQTCQAPYNWQVTNFTKPDKRNLVTYELLVRDFGDARNYQMLIDTISYFKRLGINAIELMPVNEFNGNDSWGYNPTFYLALDKAYGTKNKFKEFIDLCHKNGIAVILDVVYNHMDAASTPQGKMYWSNGRPAANSPWFNQTAPHPYSVFEDLNHTSTATQYLVERSLDYWLSEYKVDGYRLDLGKGFTQTTSNGTTVENYDASRVANLERYYDYVVPKYPNTYMIIEFLGQQRQEEQEYANHGFLLWGNNNPAYNQATMGYDNSNFSKIVYNSAEEAFTTPAEIGYMESHDEERLMFKNLSFGNSSGAYNVKNLATALERQAAAAALFFTIPGPKMIWQFGERGYDVSIDANGGRVSAKPPHWEYMQDPNRLKLFDVYSKLIRVRLQNPTVFNSTAFTYDFYDNNGNFKRFQIADPNPNGMKVTVVANFDVVPQTRTVTFQSTGTWYSFVSNGAGTGLNGPTGTTANISSTSQAITLQPGEYHVYIDRQVVLPLKLLSFNGRRTTNNISLGWLTTNEDNVKHFVVERSFDGVDFNSIATVITKNSSDAQITYSYVDSDPAATKSKKKIYYRLKMSNKDGSFSYSTVAVINASSSGTAFSMYPNPAKGSQVYLSLDEVLSSAIHFKIEDSAGKLYKSYTQPLNDNKTIPVDIKNLSSGVYILTAETGGKTFVKQFLIQH</sequence>
<dbReference type="InterPro" id="IPR013783">
    <property type="entry name" value="Ig-like_fold"/>
</dbReference>
<dbReference type="InterPro" id="IPR017853">
    <property type="entry name" value="GH"/>
</dbReference>
<dbReference type="Pfam" id="PF00128">
    <property type="entry name" value="Alpha-amylase"/>
    <property type="match status" value="1"/>
</dbReference>
<dbReference type="Pfam" id="PF02922">
    <property type="entry name" value="CBM_48"/>
    <property type="match status" value="1"/>
</dbReference>
<dbReference type="InterPro" id="IPR006047">
    <property type="entry name" value="GH13_cat_dom"/>
</dbReference>
<dbReference type="EMBL" id="BJYT01000007">
    <property type="protein sequence ID" value="GEO09694.1"/>
    <property type="molecule type" value="Genomic_DNA"/>
</dbReference>
<dbReference type="GO" id="GO:0005975">
    <property type="term" value="P:carbohydrate metabolic process"/>
    <property type="evidence" value="ECO:0007669"/>
    <property type="project" value="InterPro"/>
</dbReference>